<evidence type="ECO:0008006" key="4">
    <source>
        <dbReference type="Google" id="ProtNLM"/>
    </source>
</evidence>
<dbReference type="Proteomes" id="UP001519460">
    <property type="component" value="Unassembled WGS sequence"/>
</dbReference>
<organism evidence="2 3">
    <name type="scientific">Batillaria attramentaria</name>
    <dbReference type="NCBI Taxonomy" id="370345"/>
    <lineage>
        <taxon>Eukaryota</taxon>
        <taxon>Metazoa</taxon>
        <taxon>Spiralia</taxon>
        <taxon>Lophotrochozoa</taxon>
        <taxon>Mollusca</taxon>
        <taxon>Gastropoda</taxon>
        <taxon>Caenogastropoda</taxon>
        <taxon>Sorbeoconcha</taxon>
        <taxon>Cerithioidea</taxon>
        <taxon>Batillariidae</taxon>
        <taxon>Batillaria</taxon>
    </lineage>
</organism>
<proteinExistence type="predicted"/>
<evidence type="ECO:0000313" key="3">
    <source>
        <dbReference type="Proteomes" id="UP001519460"/>
    </source>
</evidence>
<feature type="compositionally biased region" description="Polar residues" evidence="1">
    <location>
        <begin position="451"/>
        <end position="466"/>
    </location>
</feature>
<feature type="compositionally biased region" description="Pro residues" evidence="1">
    <location>
        <begin position="424"/>
        <end position="438"/>
    </location>
</feature>
<reference evidence="2 3" key="1">
    <citation type="journal article" date="2023" name="Sci. Data">
        <title>Genome assembly of the Korean intertidal mud-creeper Batillaria attramentaria.</title>
        <authorList>
            <person name="Patra A.K."/>
            <person name="Ho P.T."/>
            <person name="Jun S."/>
            <person name="Lee S.J."/>
            <person name="Kim Y."/>
            <person name="Won Y.J."/>
        </authorList>
    </citation>
    <scope>NUCLEOTIDE SEQUENCE [LARGE SCALE GENOMIC DNA]</scope>
    <source>
        <strain evidence="2">Wonlab-2016</strain>
    </source>
</reference>
<name>A0ABD0LDA0_9CAEN</name>
<feature type="region of interest" description="Disordered" evidence="1">
    <location>
        <begin position="344"/>
        <end position="470"/>
    </location>
</feature>
<comment type="caution">
    <text evidence="2">The sequence shown here is derived from an EMBL/GenBank/DDBJ whole genome shotgun (WGS) entry which is preliminary data.</text>
</comment>
<protein>
    <recommendedName>
        <fullName evidence="4">Beta-N-acetylhexosaminidase</fullName>
    </recommendedName>
</protein>
<feature type="compositionally biased region" description="Low complexity" evidence="1">
    <location>
        <begin position="344"/>
        <end position="372"/>
    </location>
</feature>
<accession>A0ABD0LDA0</accession>
<feature type="compositionally biased region" description="Low complexity" evidence="1">
    <location>
        <begin position="439"/>
        <end position="450"/>
    </location>
</feature>
<gene>
    <name evidence="2" type="ORF">BaRGS_00011695</name>
</gene>
<sequence>DWLNKQLLETELLWTSLTAGSDWLDSMARAARDNNMKIQYCMSQSRHALYSLNWPEVTQARVTDDYHLYRENWKIGVTSHFAAALGLAPSKDTFWTSMVEPGNRYNLTEPMPELQSAVATLSTGPVGPGDAINFTSRETIMRCCADDGLILKPSRPATAIDAMFHEMSFGEGSGTSGEVWSTYTDFGDFMRFGIIFTANVTRPFNVTPTNVGFSPMIPQFPDSVLFARDTPDLLRTFTDRAPFDITNSTCSSSRAPDFCLFYTAPVLTVSGVKLVVQGELAKWVPMSTQRVLRLTVTSSSVSLTLRGQPGETITFFYTLDGELTNTTVTVDPNSCAVITITPTSHLSSSISPSGATSTAVTSSASSSPDVSTEQPGSTTHVQPTTAGSSSAHPVSAESTRTSNTVHEGDTLVLGLAPPASCSFSPPPFTPPPPPPAPTTSPETSSVEVSSQGHDSSTSEVSTNTTPAGGATTVQTSVLMMLLVLLTARLV</sequence>
<dbReference type="EMBL" id="JACVVK020000062">
    <property type="protein sequence ID" value="KAK7496959.1"/>
    <property type="molecule type" value="Genomic_DNA"/>
</dbReference>
<evidence type="ECO:0000313" key="2">
    <source>
        <dbReference type="EMBL" id="KAK7496959.1"/>
    </source>
</evidence>
<evidence type="ECO:0000256" key="1">
    <source>
        <dbReference type="SAM" id="MobiDB-lite"/>
    </source>
</evidence>
<keyword evidence="3" id="KW-1185">Reference proteome</keyword>
<feature type="non-terminal residue" evidence="2">
    <location>
        <position position="1"/>
    </location>
</feature>
<feature type="compositionally biased region" description="Polar residues" evidence="1">
    <location>
        <begin position="373"/>
        <end position="405"/>
    </location>
</feature>
<dbReference type="AlphaFoldDB" id="A0ABD0LDA0"/>